<dbReference type="InterPro" id="IPR041459">
    <property type="entry name" value="MPTase-PolyVal"/>
</dbReference>
<gene>
    <name evidence="3" type="ORF">A4X03_0g9759</name>
</gene>
<dbReference type="EMBL" id="LWDD02004266">
    <property type="protein sequence ID" value="KAE8235491.1"/>
    <property type="molecule type" value="Genomic_DNA"/>
</dbReference>
<protein>
    <recommendedName>
        <fullName evidence="2">Polyvalent protein metallopeptidase domain-containing protein</fullName>
    </recommendedName>
</protein>
<dbReference type="Pfam" id="PF18818">
    <property type="entry name" value="MPTase-PolyVal"/>
    <property type="match status" value="1"/>
</dbReference>
<accession>A0A8T8S9E8</accession>
<comment type="caution">
    <text evidence="3">The sequence shown here is derived from an EMBL/GenBank/DDBJ whole genome shotgun (WGS) entry which is preliminary data.</text>
</comment>
<evidence type="ECO:0000259" key="2">
    <source>
        <dbReference type="Pfam" id="PF18818"/>
    </source>
</evidence>
<evidence type="ECO:0000313" key="3">
    <source>
        <dbReference type="EMBL" id="KAE8235491.1"/>
    </source>
</evidence>
<evidence type="ECO:0000313" key="4">
    <source>
        <dbReference type="Proteomes" id="UP000077671"/>
    </source>
</evidence>
<feature type="region of interest" description="Disordered" evidence="1">
    <location>
        <begin position="109"/>
        <end position="129"/>
    </location>
</feature>
<name>A0A8T8S9E8_9BASI</name>
<sequence length="129" mass="14110">PNVFNTEDGFVATKAHELGHWSGHASRLAREFGKRFGDKAYSFEELVAEQVSARICYELGLPADLHESHASYVSHWLEILKADKTAIITAAAKADQAFNHLAAYSGYQSEPAEDEGEEADETAPVPAYA</sequence>
<dbReference type="Proteomes" id="UP000077671">
    <property type="component" value="Unassembled WGS sequence"/>
</dbReference>
<dbReference type="AlphaFoldDB" id="A0A8T8S9E8"/>
<organism evidence="3 4">
    <name type="scientific">Tilletia caries</name>
    <name type="common">wheat bunt fungus</name>
    <dbReference type="NCBI Taxonomy" id="13290"/>
    <lineage>
        <taxon>Eukaryota</taxon>
        <taxon>Fungi</taxon>
        <taxon>Dikarya</taxon>
        <taxon>Basidiomycota</taxon>
        <taxon>Ustilaginomycotina</taxon>
        <taxon>Exobasidiomycetes</taxon>
        <taxon>Tilletiales</taxon>
        <taxon>Tilletiaceae</taxon>
        <taxon>Tilletia</taxon>
    </lineage>
</organism>
<proteinExistence type="predicted"/>
<feature type="domain" description="Polyvalent protein metallopeptidase" evidence="2">
    <location>
        <begin position="3"/>
        <end position="93"/>
    </location>
</feature>
<evidence type="ECO:0000256" key="1">
    <source>
        <dbReference type="SAM" id="MobiDB-lite"/>
    </source>
</evidence>
<reference evidence="3" key="2">
    <citation type="journal article" date="2019" name="IMA Fungus">
        <title>Genome sequencing and comparison of five Tilletia species to identify candidate genes for the detection of regulated species infecting wheat.</title>
        <authorList>
            <person name="Nguyen H.D.T."/>
            <person name="Sultana T."/>
            <person name="Kesanakurti P."/>
            <person name="Hambleton S."/>
        </authorList>
    </citation>
    <scope>NUCLEOTIDE SEQUENCE</scope>
    <source>
        <strain evidence="3">DAOMC 238032</strain>
    </source>
</reference>
<reference evidence="3" key="1">
    <citation type="submission" date="2016-04" db="EMBL/GenBank/DDBJ databases">
        <authorList>
            <person name="Nguyen H.D."/>
            <person name="Kesanakurti P."/>
            <person name="Cullis J."/>
            <person name="Levesque C.A."/>
            <person name="Hambleton S."/>
        </authorList>
    </citation>
    <scope>NUCLEOTIDE SEQUENCE</scope>
    <source>
        <strain evidence="3">DAOMC 238032</strain>
    </source>
</reference>
<feature type="compositionally biased region" description="Acidic residues" evidence="1">
    <location>
        <begin position="111"/>
        <end position="121"/>
    </location>
</feature>
<feature type="non-terminal residue" evidence="3">
    <location>
        <position position="1"/>
    </location>
</feature>